<organism evidence="1 2">
    <name type="scientific">Actinopolymorpha pittospori</name>
    <dbReference type="NCBI Taxonomy" id="648752"/>
    <lineage>
        <taxon>Bacteria</taxon>
        <taxon>Bacillati</taxon>
        <taxon>Actinomycetota</taxon>
        <taxon>Actinomycetes</taxon>
        <taxon>Propionibacteriales</taxon>
        <taxon>Actinopolymorphaceae</taxon>
        <taxon>Actinopolymorpha</taxon>
    </lineage>
</organism>
<dbReference type="RefSeq" id="WP_192750371.1">
    <property type="nucleotide sequence ID" value="NZ_BAABJL010000011.1"/>
</dbReference>
<evidence type="ECO:0000313" key="2">
    <source>
        <dbReference type="Proteomes" id="UP000638648"/>
    </source>
</evidence>
<sequence length="164" mass="17647">MSYFAAAFARSGGEWVASEIDLDDVDSVEGVVDAVQQVETDDGIVLVFVEEENWFGVIRVEGDDEPRVYVSEAAEAMQSLVGEAVLSQLMEDYRLSEASDDEDEEEEPVVLPAEPIGEFGILDDLGIQSGDLNRLAEAIGTSPAAAVSFLADRLGFAEALEAVR</sequence>
<reference evidence="1" key="1">
    <citation type="submission" date="2020-10" db="EMBL/GenBank/DDBJ databases">
        <title>Sequencing the genomes of 1000 actinobacteria strains.</title>
        <authorList>
            <person name="Klenk H.-P."/>
        </authorList>
    </citation>
    <scope>NUCLEOTIDE SEQUENCE</scope>
    <source>
        <strain evidence="1">DSM 45354</strain>
    </source>
</reference>
<dbReference type="InterPro" id="IPR023869">
    <property type="entry name" value="tRNA_Adeno_NH3ase_assoc_put"/>
</dbReference>
<protein>
    <submittedName>
        <fullName evidence="1">tRNA adenosine deaminase-associated protein</fullName>
    </submittedName>
</protein>
<name>A0A927MTU6_9ACTN</name>
<accession>A0A927MTU6</accession>
<dbReference type="NCBIfam" id="TIGR03941">
    <property type="entry name" value="tRNA_deam_assoc"/>
    <property type="match status" value="1"/>
</dbReference>
<gene>
    <name evidence="1" type="ORF">HEB94_003050</name>
</gene>
<comment type="caution">
    <text evidence="1">The sequence shown here is derived from an EMBL/GenBank/DDBJ whole genome shotgun (WGS) entry which is preliminary data.</text>
</comment>
<keyword evidence="2" id="KW-1185">Reference proteome</keyword>
<proteinExistence type="predicted"/>
<evidence type="ECO:0000313" key="1">
    <source>
        <dbReference type="EMBL" id="MBE1606202.1"/>
    </source>
</evidence>
<dbReference type="EMBL" id="JADBEM010000001">
    <property type="protein sequence ID" value="MBE1606202.1"/>
    <property type="molecule type" value="Genomic_DNA"/>
</dbReference>
<dbReference type="Proteomes" id="UP000638648">
    <property type="component" value="Unassembled WGS sequence"/>
</dbReference>
<dbReference type="AlphaFoldDB" id="A0A927MTU6"/>